<reference evidence="5 6" key="1">
    <citation type="submission" date="2018-01" db="EMBL/GenBank/DDBJ databases">
        <title>Genome characterization of the sugarcane-associated fungus Trichoderma ghanense CCMA-1212 and their application in lignocelulose bioconversion.</title>
        <authorList>
            <person name="Steindorff A.S."/>
            <person name="Mendes T.D."/>
            <person name="Vilela E.S.D."/>
            <person name="Rodrigues D.S."/>
            <person name="Formighieri E.F."/>
            <person name="Melo I.S."/>
            <person name="Favaro L.C.L."/>
        </authorList>
    </citation>
    <scope>NUCLEOTIDE SEQUENCE [LARGE SCALE GENOMIC DNA]</scope>
    <source>
        <strain evidence="5 6">CCMA-1212</strain>
    </source>
</reference>
<proteinExistence type="predicted"/>
<dbReference type="Gene3D" id="2.130.10.10">
    <property type="entry name" value="YVTN repeat-like/Quinoprotein amine dehydrogenase"/>
    <property type="match status" value="3"/>
</dbReference>
<evidence type="ECO:0000256" key="1">
    <source>
        <dbReference type="ARBA" id="ARBA00022737"/>
    </source>
</evidence>
<dbReference type="InterPro" id="IPR027417">
    <property type="entry name" value="P-loop_NTPase"/>
</dbReference>
<feature type="compositionally biased region" description="Basic residues" evidence="3">
    <location>
        <begin position="7"/>
        <end position="16"/>
    </location>
</feature>
<gene>
    <name evidence="5" type="ORF">CCMA1212_001361</name>
</gene>
<dbReference type="RefSeq" id="XP_073562136.1">
    <property type="nucleotide sequence ID" value="XM_073698791.1"/>
</dbReference>
<dbReference type="PROSITE" id="PS50082">
    <property type="entry name" value="WD_REPEATS_2"/>
    <property type="match status" value="2"/>
</dbReference>
<dbReference type="SMART" id="SM00320">
    <property type="entry name" value="WD40"/>
    <property type="match status" value="7"/>
</dbReference>
<accession>A0ABY2HF38</accession>
<feature type="region of interest" description="Disordered" evidence="3">
    <location>
        <begin position="1"/>
        <end position="103"/>
    </location>
</feature>
<keyword evidence="2" id="KW-0853">WD repeat</keyword>
<dbReference type="PANTHER" id="PTHR10039:SF17">
    <property type="entry name" value="FUNGAL STAND N-TERMINAL GOODBYE DOMAIN-CONTAINING PROTEIN-RELATED"/>
    <property type="match status" value="1"/>
</dbReference>
<dbReference type="PROSITE" id="PS50837">
    <property type="entry name" value="NACHT"/>
    <property type="match status" value="1"/>
</dbReference>
<dbReference type="PANTHER" id="PTHR10039">
    <property type="entry name" value="AMELOGENIN"/>
    <property type="match status" value="1"/>
</dbReference>
<dbReference type="InterPro" id="IPR007111">
    <property type="entry name" value="NACHT_NTPase"/>
</dbReference>
<dbReference type="SUPFAM" id="SSF52540">
    <property type="entry name" value="P-loop containing nucleoside triphosphate hydrolases"/>
    <property type="match status" value="1"/>
</dbReference>
<dbReference type="InterPro" id="IPR031359">
    <property type="entry name" value="NACHT_N"/>
</dbReference>
<dbReference type="SUPFAM" id="SSF82171">
    <property type="entry name" value="DPP6 N-terminal domain-like"/>
    <property type="match status" value="1"/>
</dbReference>
<dbReference type="Proteomes" id="UP001642720">
    <property type="component" value="Unassembled WGS sequence"/>
</dbReference>
<evidence type="ECO:0000256" key="3">
    <source>
        <dbReference type="SAM" id="MobiDB-lite"/>
    </source>
</evidence>
<dbReference type="Pfam" id="PF24883">
    <property type="entry name" value="NPHP3_N"/>
    <property type="match status" value="1"/>
</dbReference>
<feature type="compositionally biased region" description="Low complexity" evidence="3">
    <location>
        <begin position="17"/>
        <end position="28"/>
    </location>
</feature>
<dbReference type="Gene3D" id="3.40.50.300">
    <property type="entry name" value="P-loop containing nucleotide triphosphate hydrolases"/>
    <property type="match status" value="1"/>
</dbReference>
<name>A0ABY2HF38_9HYPO</name>
<evidence type="ECO:0000313" key="6">
    <source>
        <dbReference type="Proteomes" id="UP001642720"/>
    </source>
</evidence>
<comment type="caution">
    <text evidence="5">The sequence shown here is derived from an EMBL/GenBank/DDBJ whole genome shotgun (WGS) entry which is preliminary data.</text>
</comment>
<keyword evidence="1" id="KW-0677">Repeat</keyword>
<feature type="domain" description="NACHT" evidence="4">
    <location>
        <begin position="405"/>
        <end position="550"/>
    </location>
</feature>
<evidence type="ECO:0000259" key="4">
    <source>
        <dbReference type="PROSITE" id="PS50837"/>
    </source>
</evidence>
<dbReference type="GeneID" id="300573241"/>
<organism evidence="5 6">
    <name type="scientific">Trichoderma ghanense</name>
    <dbReference type="NCBI Taxonomy" id="65468"/>
    <lineage>
        <taxon>Eukaryota</taxon>
        <taxon>Fungi</taxon>
        <taxon>Dikarya</taxon>
        <taxon>Ascomycota</taxon>
        <taxon>Pezizomycotina</taxon>
        <taxon>Sordariomycetes</taxon>
        <taxon>Hypocreomycetidae</taxon>
        <taxon>Hypocreales</taxon>
        <taxon>Hypocreaceae</taxon>
        <taxon>Trichoderma</taxon>
    </lineage>
</organism>
<dbReference type="InterPro" id="IPR056884">
    <property type="entry name" value="NPHP3-like_N"/>
</dbReference>
<feature type="repeat" description="WD" evidence="2">
    <location>
        <begin position="951"/>
        <end position="980"/>
    </location>
</feature>
<keyword evidence="6" id="KW-1185">Reference proteome</keyword>
<evidence type="ECO:0000313" key="5">
    <source>
        <dbReference type="EMBL" id="TFB05935.1"/>
    </source>
</evidence>
<dbReference type="InterPro" id="IPR001680">
    <property type="entry name" value="WD40_rpt"/>
</dbReference>
<evidence type="ECO:0000256" key="2">
    <source>
        <dbReference type="PROSITE-ProRule" id="PRU00221"/>
    </source>
</evidence>
<dbReference type="InterPro" id="IPR015943">
    <property type="entry name" value="WD40/YVTN_repeat-like_dom_sf"/>
</dbReference>
<dbReference type="SUPFAM" id="SSF69322">
    <property type="entry name" value="Tricorn protease domain 2"/>
    <property type="match status" value="1"/>
</dbReference>
<dbReference type="EMBL" id="PPTA01000002">
    <property type="protein sequence ID" value="TFB05935.1"/>
    <property type="molecule type" value="Genomic_DNA"/>
</dbReference>
<protein>
    <recommendedName>
        <fullName evidence="4">NACHT domain-containing protein</fullName>
    </recommendedName>
</protein>
<dbReference type="Pfam" id="PF17100">
    <property type="entry name" value="NACHT_N"/>
    <property type="match status" value="1"/>
</dbReference>
<feature type="repeat" description="WD" evidence="2">
    <location>
        <begin position="1246"/>
        <end position="1280"/>
    </location>
</feature>
<sequence>MLSKLKDKFHRHRSRSRSPSLRNGSSQSLPNVHAIVPAPSGPVEIPQNGPVDTAEDHQSRHSLAIPTINEPAPEQEPIVEDPPIAEAGDDDDEEGKPAQTPSDEIWDCAYDELKVEEPALVQAYEKILTARLLSENDTATEAIAEVNCIDQHDKVNRKSQMQQLVKLGSDKISRETKAKSRIGDVLPIVNLSKNIVTEVVKGVPQAALPWAAVSISLELLTNPISETKANSTGVKHVTEQMNWYCELAMLLFGNQDGITAGMKRELRAKLIDLYKKLLSFEIKSICSYYRHRGLVFLGDLIKLDDWRGIFKEVQDAEAFFNEQLRTFQSVDIGQDVKQLVIHAKNEQTYRQTDEDKKCLRDLHVTDPRMDKTRIETTKGGLVQDSWRWILKHPDYQTWLHDDDKRLLWVKGDPGKGKTMLLCGLVDEITTRVGQSGSAISYFFCQATTPTINNHLAVLRGLIWLLTGQQPSLISHVREKYDSIGKDLFEGPNAWYSLTSIFRNILHDARLTTTYVIIDGLDECTTGLSELLELVKEVLPLQNVKWILSSRNWPEIQASLEDTPDAEGVNLSLEVNATVVAAAVDAYISEKASKVKLFKRNDKLREDVCNVIREKANGTFLWVAIVFQQLQRMKISFGGLPALMNRLNELPKDLTELYDRMLQQIEDLDSIEESSLCRTVLGICVVAYQPLRLQELATLAGFKDEIAGPSELRILIETCGSFLTVKDETVYFIHQSSEEYLTTNSRAQSALFTHGTKEIHHKMAMHSVDTMGKVLCRDVYKLQDHAILIDDITTPEPDPLLSLRYSCSNWLRHLCISMARFDLRDGRVLEFLKEHLLHWLEVVSLMRNSHQVVADVIHFEGLLQQHYPDSELLHLLHDMRRFTQHNSWIINNAPLQIYLSAILFTPKLSIVRSLFEEELLSWITVKPFVERHWGPCLQTIEIEIGDAHFFVLSTDGKMLATSSDSNSPRLWDVNSGKRIHTLNIRDVRQIAYSKDSKHIFAIADNDLVFWDVDSGKEHRHTWSPGAWPTMSNDGKFIASRTINGRIQIQDMDTGNQLYLVQDHLNYETFEYEQEMKLSNDAKFLAFSREGERVTIWDVQGNAENTVIDTTRVNKVCFSSDSTLMGYRAYYNGRVQDEIKIWNLVMRREVRTIPTRPISSEEEFRTFEFSTDFKLLAGGVLGGSIMVWDVGAGTRLTQLDFKGEPAYSLSWSQDCKILASASVSNIQVWDMTTLVEQEPVPGVGPEMVEAIAVSNDSKLVATRSSADVVKVWDITTGSELRKFETGRKITRFAMSPNSTAFSRDSKFIYTSGDDSVVKWDIDLGIEVTDSILLSENQHWRYGVFSLDGSLYTRVTASGHVTIWDVSTGRETVRCTVGDAHVEAMAFSNNAQYLCISFEDESFGVWEVVTGDRIKHAKGHVCVMTGERGCSRCNTWIWYHGVAVSNNARRVIVGYSLQYENEIWIHNEGQKIIRLSLEGQGFETLFAAGESYITTWGGRIDLNGLQTGCETLDSYQTITLEEIRFEGYGLSADKSWITWNGSNILWLPGIYRPHPRGNSLITDRMGVVTILPLGLFIVVDERVVIIGFSGPPPR</sequence>